<dbReference type="EMBL" id="BKCJ011300110">
    <property type="protein sequence ID" value="GFD17414.1"/>
    <property type="molecule type" value="Genomic_DNA"/>
</dbReference>
<dbReference type="AlphaFoldDB" id="A0A699UCG4"/>
<evidence type="ECO:0000313" key="1">
    <source>
        <dbReference type="EMBL" id="GFD17414.1"/>
    </source>
</evidence>
<feature type="non-terminal residue" evidence="1">
    <location>
        <position position="201"/>
    </location>
</feature>
<comment type="caution">
    <text evidence="1">The sequence shown here is derived from an EMBL/GenBank/DDBJ whole genome shotgun (WGS) entry which is preliminary data.</text>
</comment>
<proteinExistence type="predicted"/>
<protein>
    <submittedName>
        <fullName evidence="1">Uncharacterized protein</fullName>
    </submittedName>
</protein>
<organism evidence="1">
    <name type="scientific">Tanacetum cinerariifolium</name>
    <name type="common">Dalmatian daisy</name>
    <name type="synonym">Chrysanthemum cinerariifolium</name>
    <dbReference type="NCBI Taxonomy" id="118510"/>
    <lineage>
        <taxon>Eukaryota</taxon>
        <taxon>Viridiplantae</taxon>
        <taxon>Streptophyta</taxon>
        <taxon>Embryophyta</taxon>
        <taxon>Tracheophyta</taxon>
        <taxon>Spermatophyta</taxon>
        <taxon>Magnoliopsida</taxon>
        <taxon>eudicotyledons</taxon>
        <taxon>Gunneridae</taxon>
        <taxon>Pentapetalae</taxon>
        <taxon>asterids</taxon>
        <taxon>campanulids</taxon>
        <taxon>Asterales</taxon>
        <taxon>Asteraceae</taxon>
        <taxon>Asteroideae</taxon>
        <taxon>Anthemideae</taxon>
        <taxon>Anthemidinae</taxon>
        <taxon>Tanacetum</taxon>
    </lineage>
</organism>
<reference evidence="1" key="1">
    <citation type="journal article" date="2019" name="Sci. Rep.">
        <title>Draft genome of Tanacetum cinerariifolium, the natural source of mosquito coil.</title>
        <authorList>
            <person name="Yamashiro T."/>
            <person name="Shiraishi A."/>
            <person name="Satake H."/>
            <person name="Nakayama K."/>
        </authorList>
    </citation>
    <scope>NUCLEOTIDE SEQUENCE</scope>
</reference>
<sequence length="201" mass="21162">GFLIVNIGREGEAVFKHAQIEANVARGRRFPGQVGVADIGRHEAHQAGAARRVGAHAVAGQRLVVADFLVAGHAVASPQLQLAEGGEVAHKLLIEQPVAHGGRREVAPLVVVAEARRAIGPQREREQKAVKQLVVDAPKIRLQRVQGAARAGGQRHGAQAQVVGAQCVGEVVGSLRVEVVAIERLEAHAAHHVEVVVGVEL</sequence>
<accession>A0A699UCG4</accession>
<name>A0A699UCG4_TANCI</name>
<feature type="non-terminal residue" evidence="1">
    <location>
        <position position="1"/>
    </location>
</feature>
<gene>
    <name evidence="1" type="ORF">Tci_889383</name>
</gene>